<dbReference type="Proteomes" id="UP000663891">
    <property type="component" value="Unassembled WGS sequence"/>
</dbReference>
<comment type="caution">
    <text evidence="3">The sequence shown here is derived from an EMBL/GenBank/DDBJ whole genome shotgun (WGS) entry which is preliminary data.</text>
</comment>
<feature type="domain" description="ERAP1-like C-terminal" evidence="2">
    <location>
        <begin position="1"/>
        <end position="130"/>
    </location>
</feature>
<dbReference type="GO" id="GO:0005737">
    <property type="term" value="C:cytoplasm"/>
    <property type="evidence" value="ECO:0007669"/>
    <property type="project" value="TreeGrafter"/>
</dbReference>
<name>A0A815AQ67_9BILA</name>
<dbReference type="Pfam" id="PF11838">
    <property type="entry name" value="ERAP1_C"/>
    <property type="match status" value="1"/>
</dbReference>
<dbReference type="GO" id="GO:0070006">
    <property type="term" value="F:metalloaminopeptidase activity"/>
    <property type="evidence" value="ECO:0007669"/>
    <property type="project" value="TreeGrafter"/>
</dbReference>
<gene>
    <name evidence="3" type="ORF">VCS650_LOCUS28747</name>
</gene>
<reference evidence="3" key="1">
    <citation type="submission" date="2021-02" db="EMBL/GenBank/DDBJ databases">
        <authorList>
            <person name="Nowell W R."/>
        </authorList>
    </citation>
    <scope>NUCLEOTIDE SEQUENCE</scope>
</reference>
<dbReference type="OrthoDB" id="10031169at2759"/>
<dbReference type="InterPro" id="IPR024571">
    <property type="entry name" value="ERAP1-like_C_dom"/>
</dbReference>
<evidence type="ECO:0000256" key="1">
    <source>
        <dbReference type="ARBA" id="ARBA00010136"/>
    </source>
</evidence>
<evidence type="ECO:0000259" key="2">
    <source>
        <dbReference type="Pfam" id="PF11838"/>
    </source>
</evidence>
<dbReference type="GO" id="GO:0006508">
    <property type="term" value="P:proteolysis"/>
    <property type="evidence" value="ECO:0007669"/>
    <property type="project" value="TreeGrafter"/>
</dbReference>
<evidence type="ECO:0000313" key="3">
    <source>
        <dbReference type="EMBL" id="CAF1258735.1"/>
    </source>
</evidence>
<sequence>MLRPMILSIVGKSGDQDVINEAKKRFERHIAGDLIDPNIREAVYAIVSRYGDEKTQEELRKLYSAADMTEEKVRLLSAMGQSLKPEVIENTLKFTFEGDNVRMQDSFYGLIGYALSRDGRNLVWKLLQKN</sequence>
<dbReference type="GO" id="GO:0005615">
    <property type="term" value="C:extracellular space"/>
    <property type="evidence" value="ECO:0007669"/>
    <property type="project" value="TreeGrafter"/>
</dbReference>
<accession>A0A815AQ67</accession>
<dbReference type="PANTHER" id="PTHR11533">
    <property type="entry name" value="PROTEASE M1 ZINC METALLOPROTEASE"/>
    <property type="match status" value="1"/>
</dbReference>
<evidence type="ECO:0000313" key="4">
    <source>
        <dbReference type="Proteomes" id="UP000663891"/>
    </source>
</evidence>
<dbReference type="GO" id="GO:0042277">
    <property type="term" value="F:peptide binding"/>
    <property type="evidence" value="ECO:0007669"/>
    <property type="project" value="TreeGrafter"/>
</dbReference>
<dbReference type="PANTHER" id="PTHR11533:SF174">
    <property type="entry name" value="PUROMYCIN-SENSITIVE AMINOPEPTIDASE-RELATED"/>
    <property type="match status" value="1"/>
</dbReference>
<dbReference type="GO" id="GO:0016020">
    <property type="term" value="C:membrane"/>
    <property type="evidence" value="ECO:0007669"/>
    <property type="project" value="TreeGrafter"/>
</dbReference>
<organism evidence="3 4">
    <name type="scientific">Adineta steineri</name>
    <dbReference type="NCBI Taxonomy" id="433720"/>
    <lineage>
        <taxon>Eukaryota</taxon>
        <taxon>Metazoa</taxon>
        <taxon>Spiralia</taxon>
        <taxon>Gnathifera</taxon>
        <taxon>Rotifera</taxon>
        <taxon>Eurotatoria</taxon>
        <taxon>Bdelloidea</taxon>
        <taxon>Adinetida</taxon>
        <taxon>Adinetidae</taxon>
        <taxon>Adineta</taxon>
    </lineage>
</organism>
<dbReference type="InterPro" id="IPR050344">
    <property type="entry name" value="Peptidase_M1_aminopeptidases"/>
</dbReference>
<comment type="similarity">
    <text evidence="1">Belongs to the peptidase M1 family.</text>
</comment>
<dbReference type="EMBL" id="CAJNON010000430">
    <property type="protein sequence ID" value="CAF1258735.1"/>
    <property type="molecule type" value="Genomic_DNA"/>
</dbReference>
<proteinExistence type="inferred from homology"/>
<dbReference type="GO" id="GO:0008270">
    <property type="term" value="F:zinc ion binding"/>
    <property type="evidence" value="ECO:0007669"/>
    <property type="project" value="TreeGrafter"/>
</dbReference>
<protein>
    <recommendedName>
        <fullName evidence="2">ERAP1-like C-terminal domain-containing protein</fullName>
    </recommendedName>
</protein>
<dbReference type="AlphaFoldDB" id="A0A815AQ67"/>
<dbReference type="Gene3D" id="1.25.50.20">
    <property type="match status" value="1"/>
</dbReference>
<dbReference type="GO" id="GO:0043171">
    <property type="term" value="P:peptide catabolic process"/>
    <property type="evidence" value="ECO:0007669"/>
    <property type="project" value="TreeGrafter"/>
</dbReference>